<feature type="region of interest" description="Disordered" evidence="6">
    <location>
        <begin position="1127"/>
        <end position="1146"/>
    </location>
</feature>
<evidence type="ECO:0000313" key="8">
    <source>
        <dbReference type="Proteomes" id="UP000095280"/>
    </source>
</evidence>
<feature type="zinc finger region" description="TRAF-type" evidence="4">
    <location>
        <begin position="980"/>
        <end position="1042"/>
    </location>
</feature>
<evidence type="ECO:0000256" key="1">
    <source>
        <dbReference type="ARBA" id="ARBA00022723"/>
    </source>
</evidence>
<evidence type="ECO:0000313" key="9">
    <source>
        <dbReference type="WBParaSite" id="maker-uti_cns_0005306-snap-gene-0.2-mRNA-1"/>
    </source>
</evidence>
<organism evidence="8 9">
    <name type="scientific">Macrostomum lignano</name>
    <dbReference type="NCBI Taxonomy" id="282301"/>
    <lineage>
        <taxon>Eukaryota</taxon>
        <taxon>Metazoa</taxon>
        <taxon>Spiralia</taxon>
        <taxon>Lophotrochozoa</taxon>
        <taxon>Platyhelminthes</taxon>
        <taxon>Rhabditophora</taxon>
        <taxon>Macrostomorpha</taxon>
        <taxon>Macrostomida</taxon>
        <taxon>Macrostomidae</taxon>
        <taxon>Macrostomum</taxon>
    </lineage>
</organism>
<feature type="coiled-coil region" evidence="5">
    <location>
        <begin position="295"/>
        <end position="329"/>
    </location>
</feature>
<feature type="zinc finger region" description="TRAF-type" evidence="4">
    <location>
        <begin position="1769"/>
        <end position="1831"/>
    </location>
</feature>
<dbReference type="GO" id="GO:0043122">
    <property type="term" value="P:regulation of canonical NF-kappaB signal transduction"/>
    <property type="evidence" value="ECO:0007669"/>
    <property type="project" value="TreeGrafter"/>
</dbReference>
<keyword evidence="1 4" id="KW-0479">Metal-binding</keyword>
<dbReference type="WBParaSite" id="maker-uti_cns_0005306-snap-gene-0.2-mRNA-1">
    <property type="protein sequence ID" value="maker-uti_cns_0005306-snap-gene-0.2-mRNA-1"/>
    <property type="gene ID" value="maker-uti_cns_0005306-snap-gene-0.2"/>
</dbReference>
<dbReference type="InterPro" id="IPR013083">
    <property type="entry name" value="Znf_RING/FYVE/PHD"/>
</dbReference>
<accession>A0A1I8HAQ3</accession>
<feature type="region of interest" description="Disordered" evidence="6">
    <location>
        <begin position="501"/>
        <end position="523"/>
    </location>
</feature>
<feature type="zinc finger region" description="TRAF-type" evidence="4">
    <location>
        <begin position="217"/>
        <end position="279"/>
    </location>
</feature>
<evidence type="ECO:0000256" key="2">
    <source>
        <dbReference type="ARBA" id="ARBA00022771"/>
    </source>
</evidence>
<feature type="compositionally biased region" description="Low complexity" evidence="6">
    <location>
        <begin position="2282"/>
        <end position="2296"/>
    </location>
</feature>
<sequence length="2531" mass="280493">ISTHIVQEFLSKIPTCLPDVYQPDVYQPDVYQPDVYQPDVYQPDVYQPDVYQPDVYKPNQPRIESCNSKETSKVMESAFLVRSNFTSTEIQNEPIPDRFKCSGCSELLVNCYQTPHGCRLCQRCFSNELLQSSDRVCPCIHSLDSCRDRARLVEHFLSQADCFPDIATRKDVLELEVRCPNEESGSGLSSDDECQFEIVTCDRCSERVRQFELNGCHTDLRSPHCCSEFRAPCPHCSDSSSRLYRSEFQEHLMTCPERPSDCKYRQSIGCQTNVAMSQLDEHYCSGTDGHLELTVQRFQQELQQKDSELKEMNNSVGQLQEKVLKLTERLFLFEKSPLLKTLLNQGRRLSNSDLTEQPGEEDNQSQQDAALNSSITNDKHTSFKRRDALAQGIRWERQRFWCVYQTSCARVAENVLLGISTVIWFSCSPQAGIELQTAVQPPPPSAWLGTSLFLVAAEPDVQAAELGADEAQLLSVQHVGHDDEAGLVGADLPAPLPAGRAVHQPRTPHRWESNSGGQSFPGGRPGRCFTKTRPEAEQLALQSRTPLLHLSNTNSWQGPRAKLKAWQRGLLAQSSEHRTSDAAALLPRGVSVNSLPMHRLAFTAVNACCDEHRLLPAVTEITSKRGTMSQGAFQGLGANVGRTAGISQQAVDETPSAGLPPPYDSARIEWLCQLESSMAQHFAGTGQAGAAIECRIGDSLVADLEAARSSPACAASTCCSSESDRAQVSALYNSTVSITAWNNAALWRSGKALDFLEKEGSPGKSTAKSQVLTNVRYQTAEIDELLTSRRPRHLRVCASAENCSLDVVRHAEHNGLLRRRRNAYQPVQLALGALDGRGKEGEIVGVAKHAEPRKRHGCSELLINSYQTPHGCRLCQRCFSTELLQSSDRVCPCIHSLDSCRDRARLVEHFVSQAVCFPDTATRKDVLELEVRCPNEESGCEKQLTLKQLDSHLTNECQFEIVTCDRCSERVRQFELNGCHTDLRSPHCCSEFRAPCPHCSDSSSRLYRSEFEEHLMTCPERPSDCKYRQSIGCQTNVAMSQLDEHYCSGTDGHLELTVQRFQQELQRKDSELKEINNLLMKLKTRDKQRAIEVGQLKEKVLKLTERLSTFEKSPLLKTLLNQGRRLSNGDLTEQPVEEDNQSQQDAAVKELNRMGRRRSLNSSITNDKHTSFKRRDALAQGIRWERQRFWCVYQASCARVVENVLLGISTVIWFSCSPQAGIELQTTVQPPPPSAWLGTSLFLVATEPDVQAAELGVDEAQLLSVQHVGHDDEVGLVGADLPAPLPAGRAVHQPRTPHRWESNSGGQSFPGGRPGRCFTKTRPKAEQLALQSRTPLLHLSNTNSWQGPRAKLKAWQRGLLAQSSEHRTSDAAALLPRGVSVNSLRMHRLAFTAVNACCDEHRLLPAVTEITSKRGTMSQGAFQGLGANVGRTAGISQQAVDETPSAGLPPPVRFLQREQKHFLHRLWAVRLGSDRMALPAGVVDGATFRWDGTGWCGDRPILKRRAAVQRAPHRPAVRVNQTGPRSRRCTTVRFRSPPGTTPPSGGQARALDFLEKEGSPGKSTAKSQVLTNVRYQTAEIDELLTSRKPRHLRVCASAENCSLDVVRHAEHNGLLRVDHQADAATLTSRSSWRWAPSTPIPNHLMCSGCSELLINSYQTPHGCRLCQRCFSNELLQSSDRVCPCIHSLDSCRDRARLVEHFVSQAVCFPDTATRKDVLELEVRCPNEESGCEKQLTLKQLDSHLTNECQFEIVTCDRCSSESFELNGCHTDLRSPHCCSEFRAPCPHCSDSSSRLYRSEFEEHLMTCPERPSDCKYRQSIGCQTNVAMSQLDEHYCSGTDGHLELTVQRFQQELQRKDSELKEINNLLMKLKTRDKQRAIEVGQLKEKVLKLTERLSTFEKSPLLKTLLNQGRRLSNGDLTEQPVEEDNQSQQDAAVKELNRMGRRRSLNSSITNDKHTSFKRRDALAQGIRWERQRFWCVYQTSCARVAENVLLGISTVIWFSCSPQAGIELQTTVQPPPPSAWLGTSLFLVAAEPDVQAAELGADEAQLLSVQHVGHDDEAGLVGADLPAPLPAGRAVHQPRTPHRWESNSGGQSFPGGRPGRCFTKTRPKAEQLALQSRTPLLHLSNTNSWQGPRAKLKAWQRGLLAQSSEHRTSDAAALLPRGVSVNSLPMHRLAFTAVNACCDEHRLLPAVTEISRHCSSSRIAGNLPYPTPANHTAAGSRLGPDCSSDSLMPLARVPVEVRRAYDASNQSNLPKTDDNNWDLHSYVAPKKRLSQSTRATTTTKNTSASKRGTMSQGAFQGLGANVGRTAGISQQAVDETPSAGLPPPYDSSQMIWPCQLESPMAQHFAGTGQAGVAIECRIGDSLVADLEGGAQQASVRRIDLLFDQGPGLGVVQQYGFDHRLEQRRPLAVRQGLGLLDSPHGTEGSTGKSIAKSQVLTNVRHQTAEIDELLTSRKPRHLRVCASAENFSLMSSEHNGLLRVDHQADARRNAYQPVQLALGALDGGGKEGEIVGVAKHAEPRKRQ</sequence>
<feature type="coiled-coil region" evidence="5">
    <location>
        <begin position="1058"/>
        <end position="1085"/>
    </location>
</feature>
<feature type="region of interest" description="Disordered" evidence="6">
    <location>
        <begin position="2079"/>
        <end position="2102"/>
    </location>
</feature>
<protein>
    <submittedName>
        <fullName evidence="9">TRAF-type domain-containing protein</fullName>
    </submittedName>
</protein>
<dbReference type="GO" id="GO:0008270">
    <property type="term" value="F:zinc ion binding"/>
    <property type="evidence" value="ECO:0007669"/>
    <property type="project" value="UniProtKB-KW"/>
</dbReference>
<evidence type="ECO:0000259" key="7">
    <source>
        <dbReference type="PROSITE" id="PS50145"/>
    </source>
</evidence>
<feature type="region of interest" description="Disordered" evidence="6">
    <location>
        <begin position="1290"/>
        <end position="1313"/>
    </location>
</feature>
<feature type="domain" description="TRAF-type" evidence="7">
    <location>
        <begin position="980"/>
        <end position="1042"/>
    </location>
</feature>
<keyword evidence="2 4" id="KW-0863">Zinc-finger</keyword>
<feature type="coiled-coil region" evidence="5">
    <location>
        <begin position="1847"/>
        <end position="1874"/>
    </location>
</feature>
<feature type="region of interest" description="Disordered" evidence="6">
    <location>
        <begin position="351"/>
        <end position="377"/>
    </location>
</feature>
<evidence type="ECO:0000256" key="4">
    <source>
        <dbReference type="PROSITE-ProRule" id="PRU00207"/>
    </source>
</evidence>
<dbReference type="PANTHER" id="PTHR10131:SF94">
    <property type="entry name" value="TNF RECEPTOR-ASSOCIATED FACTOR 4"/>
    <property type="match status" value="1"/>
</dbReference>
<dbReference type="PANTHER" id="PTHR10131">
    <property type="entry name" value="TNF RECEPTOR ASSOCIATED FACTOR"/>
    <property type="match status" value="1"/>
</dbReference>
<feature type="domain" description="TRAF-type" evidence="7">
    <location>
        <begin position="217"/>
        <end position="279"/>
    </location>
</feature>
<dbReference type="InterPro" id="IPR001293">
    <property type="entry name" value="Znf_TRAF"/>
</dbReference>
<evidence type="ECO:0000256" key="3">
    <source>
        <dbReference type="ARBA" id="ARBA00022833"/>
    </source>
</evidence>
<keyword evidence="8" id="KW-1185">Reference proteome</keyword>
<dbReference type="Pfam" id="PF02176">
    <property type="entry name" value="zf-TRAF"/>
    <property type="match status" value="3"/>
</dbReference>
<name>A0A1I8HAQ3_9PLAT</name>
<feature type="domain" description="TRAF-type" evidence="7">
    <location>
        <begin position="1769"/>
        <end position="1831"/>
    </location>
</feature>
<proteinExistence type="predicted"/>
<evidence type="ECO:0000256" key="6">
    <source>
        <dbReference type="SAM" id="MobiDB-lite"/>
    </source>
</evidence>
<dbReference type="PROSITE" id="PS50145">
    <property type="entry name" value="ZF_TRAF"/>
    <property type="match status" value="3"/>
</dbReference>
<feature type="region of interest" description="Disordered" evidence="6">
    <location>
        <begin position="1916"/>
        <end position="1935"/>
    </location>
</feature>
<reference evidence="9" key="1">
    <citation type="submission" date="2016-11" db="UniProtKB">
        <authorList>
            <consortium name="WormBaseParasite"/>
        </authorList>
    </citation>
    <scope>IDENTIFICATION</scope>
</reference>
<dbReference type="Proteomes" id="UP000095280">
    <property type="component" value="Unplaced"/>
</dbReference>
<feature type="compositionally biased region" description="Polar residues" evidence="6">
    <location>
        <begin position="364"/>
        <end position="376"/>
    </location>
</feature>
<keyword evidence="3 4" id="KW-0862">Zinc</keyword>
<keyword evidence="5" id="KW-0175">Coiled coil</keyword>
<dbReference type="Gene3D" id="3.30.40.10">
    <property type="entry name" value="Zinc/RING finger domain, C3HC4 (zinc finger)"/>
    <property type="match status" value="4"/>
</dbReference>
<feature type="region of interest" description="Disordered" evidence="6">
    <location>
        <begin position="2275"/>
        <end position="2300"/>
    </location>
</feature>
<evidence type="ECO:0000256" key="5">
    <source>
        <dbReference type="SAM" id="Coils"/>
    </source>
</evidence>